<keyword evidence="3" id="KW-1185">Reference proteome</keyword>
<keyword evidence="1" id="KW-1133">Transmembrane helix</keyword>
<evidence type="ECO:0000313" key="3">
    <source>
        <dbReference type="Proteomes" id="UP000609651"/>
    </source>
</evidence>
<proteinExistence type="predicted"/>
<feature type="transmembrane region" description="Helical" evidence="1">
    <location>
        <begin position="46"/>
        <end position="68"/>
    </location>
</feature>
<organism evidence="2 3">
    <name type="scientific">Alienimonas chondri</name>
    <dbReference type="NCBI Taxonomy" id="2681879"/>
    <lineage>
        <taxon>Bacteria</taxon>
        <taxon>Pseudomonadati</taxon>
        <taxon>Planctomycetota</taxon>
        <taxon>Planctomycetia</taxon>
        <taxon>Planctomycetales</taxon>
        <taxon>Planctomycetaceae</taxon>
        <taxon>Alienimonas</taxon>
    </lineage>
</organism>
<dbReference type="Proteomes" id="UP000609651">
    <property type="component" value="Unassembled WGS sequence"/>
</dbReference>
<dbReference type="EMBL" id="WTPX01000030">
    <property type="protein sequence ID" value="NNJ25255.1"/>
    <property type="molecule type" value="Genomic_DNA"/>
</dbReference>
<evidence type="ECO:0000256" key="1">
    <source>
        <dbReference type="SAM" id="Phobius"/>
    </source>
</evidence>
<dbReference type="RefSeq" id="WP_171185065.1">
    <property type="nucleotide sequence ID" value="NZ_WTPX01000030.1"/>
</dbReference>
<protein>
    <submittedName>
        <fullName evidence="2">Uncharacterized protein</fullName>
    </submittedName>
</protein>
<reference evidence="2 3" key="1">
    <citation type="journal article" date="2020" name="Syst. Appl. Microbiol.">
        <title>Alienimonas chondri sp. nov., a novel planctomycete isolated from the biofilm of the red alga Chondrus crispus.</title>
        <authorList>
            <person name="Vitorino I."/>
            <person name="Albuquerque L."/>
            <person name="Wiegand S."/>
            <person name="Kallscheuer N."/>
            <person name="da Costa M.S."/>
            <person name="Lobo-da-Cunha A."/>
            <person name="Jogler C."/>
            <person name="Lage O.M."/>
        </authorList>
    </citation>
    <scope>NUCLEOTIDE SEQUENCE [LARGE SCALE GENOMIC DNA]</scope>
    <source>
        <strain evidence="2 3">LzC2</strain>
    </source>
</reference>
<name>A0ABX1VAW7_9PLAN</name>
<comment type="caution">
    <text evidence="2">The sequence shown here is derived from an EMBL/GenBank/DDBJ whole genome shotgun (WGS) entry which is preliminary data.</text>
</comment>
<gene>
    <name evidence="2" type="ORF">LzC2_13230</name>
</gene>
<sequence length="73" mass="7855">MPIHMIPFAPTVAMMPGVSEIVVIPLWSVIPAIIAYKMCATWGGVAQALCVVAVLITGWIGLLILWVVRRVLG</sequence>
<keyword evidence="1" id="KW-0472">Membrane</keyword>
<feature type="transmembrane region" description="Helical" evidence="1">
    <location>
        <begin position="12"/>
        <end position="34"/>
    </location>
</feature>
<keyword evidence="1" id="KW-0812">Transmembrane</keyword>
<evidence type="ECO:0000313" key="2">
    <source>
        <dbReference type="EMBL" id="NNJ25255.1"/>
    </source>
</evidence>
<accession>A0ABX1VAW7</accession>